<dbReference type="Proteomes" id="UP001589750">
    <property type="component" value="Unassembled WGS sequence"/>
</dbReference>
<feature type="domain" description="RsiG-like" evidence="1">
    <location>
        <begin position="17"/>
        <end position="60"/>
    </location>
</feature>
<name>A0ABV5K4M8_9ACTN</name>
<keyword evidence="3" id="KW-1185">Reference proteome</keyword>
<organism evidence="2 3">
    <name type="scientific">Nocardioides plantarum</name>
    <dbReference type="NCBI Taxonomy" id="29299"/>
    <lineage>
        <taxon>Bacteria</taxon>
        <taxon>Bacillati</taxon>
        <taxon>Actinomycetota</taxon>
        <taxon>Actinomycetes</taxon>
        <taxon>Propionibacteriales</taxon>
        <taxon>Nocardioidaceae</taxon>
        <taxon>Nocardioides</taxon>
    </lineage>
</organism>
<protein>
    <recommendedName>
        <fullName evidence="1">RsiG-like domain-containing protein</fullName>
    </recommendedName>
</protein>
<dbReference type="InterPro" id="IPR055209">
    <property type="entry name" value="RsiG-like_dom"/>
</dbReference>
<dbReference type="RefSeq" id="WP_140008412.1">
    <property type="nucleotide sequence ID" value="NZ_JBHMDG010000001.1"/>
</dbReference>
<sequence length="171" mass="19365">MTDKRLSTRRASVRFAEAAPELSGLTLDELRAYRADLESEEERVCYWRRLLEGRVDLLEARATLGTLVSLPDLVRVLGDTGSGRSRRALLRVVSPEHLPDLPHLDELGELWTAEPRDDEEITDLVARLRDRTETLTAYRDALHERIDAATGELIVRYRADPRAALALIPPE</sequence>
<comment type="caution">
    <text evidence="2">The sequence shown here is derived from an EMBL/GenBank/DDBJ whole genome shotgun (WGS) entry which is preliminary data.</text>
</comment>
<proteinExistence type="predicted"/>
<reference evidence="2 3" key="1">
    <citation type="submission" date="2024-09" db="EMBL/GenBank/DDBJ databases">
        <authorList>
            <person name="Sun Q."/>
            <person name="Mori K."/>
        </authorList>
    </citation>
    <scope>NUCLEOTIDE SEQUENCE [LARGE SCALE GENOMIC DNA]</scope>
    <source>
        <strain evidence="2 3">JCM 9626</strain>
    </source>
</reference>
<evidence type="ECO:0000313" key="3">
    <source>
        <dbReference type="Proteomes" id="UP001589750"/>
    </source>
</evidence>
<gene>
    <name evidence="2" type="ORF">ACFFRI_01455</name>
</gene>
<accession>A0ABV5K4M8</accession>
<dbReference type="EMBL" id="JBHMDG010000001">
    <property type="protein sequence ID" value="MFB9311696.1"/>
    <property type="molecule type" value="Genomic_DNA"/>
</dbReference>
<evidence type="ECO:0000313" key="2">
    <source>
        <dbReference type="EMBL" id="MFB9311696.1"/>
    </source>
</evidence>
<evidence type="ECO:0000259" key="1">
    <source>
        <dbReference type="Pfam" id="PF22802"/>
    </source>
</evidence>
<dbReference type="Pfam" id="PF22802">
    <property type="entry name" value="RsiG"/>
    <property type="match status" value="1"/>
</dbReference>